<accession>A0A644ZE41</accession>
<dbReference type="AlphaFoldDB" id="A0A644ZE41"/>
<dbReference type="EMBL" id="VSSQ01008474">
    <property type="protein sequence ID" value="MPM38957.1"/>
    <property type="molecule type" value="Genomic_DNA"/>
</dbReference>
<comment type="caution">
    <text evidence="2">The sequence shown here is derived from an EMBL/GenBank/DDBJ whole genome shotgun (WGS) entry which is preliminary data.</text>
</comment>
<sequence length="147" mass="15733">MYTTIKYLSHLIALFVVFQAAVVVWGVAEEIRFQENNPGLETPFPLGAMMHGMVGMLVIPAAALILLILALIARKARLWAGLVLASVILQVAVGLGSIIASEYLGLVHGINAFVLLAFAELAAREAGKAEAATHPERQQHRQAQPVG</sequence>
<keyword evidence="1" id="KW-0812">Transmembrane</keyword>
<protein>
    <submittedName>
        <fullName evidence="2">Uncharacterized protein</fullName>
    </submittedName>
</protein>
<evidence type="ECO:0000313" key="2">
    <source>
        <dbReference type="EMBL" id="MPM38957.1"/>
    </source>
</evidence>
<organism evidence="2">
    <name type="scientific">bioreactor metagenome</name>
    <dbReference type="NCBI Taxonomy" id="1076179"/>
    <lineage>
        <taxon>unclassified sequences</taxon>
        <taxon>metagenomes</taxon>
        <taxon>ecological metagenomes</taxon>
    </lineage>
</organism>
<keyword evidence="1" id="KW-1133">Transmembrane helix</keyword>
<keyword evidence="1" id="KW-0472">Membrane</keyword>
<reference evidence="2" key="1">
    <citation type="submission" date="2019-08" db="EMBL/GenBank/DDBJ databases">
        <authorList>
            <person name="Kucharzyk K."/>
            <person name="Murdoch R.W."/>
            <person name="Higgins S."/>
            <person name="Loffler F."/>
        </authorList>
    </citation>
    <scope>NUCLEOTIDE SEQUENCE</scope>
</reference>
<name>A0A644ZE41_9ZZZZ</name>
<feature type="transmembrane region" description="Helical" evidence="1">
    <location>
        <begin position="106"/>
        <end position="123"/>
    </location>
</feature>
<feature type="transmembrane region" description="Helical" evidence="1">
    <location>
        <begin position="7"/>
        <end position="28"/>
    </location>
</feature>
<proteinExistence type="predicted"/>
<feature type="transmembrane region" description="Helical" evidence="1">
    <location>
        <begin position="79"/>
        <end position="100"/>
    </location>
</feature>
<evidence type="ECO:0000256" key="1">
    <source>
        <dbReference type="SAM" id="Phobius"/>
    </source>
</evidence>
<gene>
    <name evidence="2" type="ORF">SDC9_85588</name>
</gene>
<feature type="transmembrane region" description="Helical" evidence="1">
    <location>
        <begin position="48"/>
        <end position="72"/>
    </location>
</feature>